<keyword evidence="3" id="KW-1185">Reference proteome</keyword>
<comment type="caution">
    <text evidence="2">The sequence shown here is derived from an EMBL/GenBank/DDBJ whole genome shotgun (WGS) entry which is preliminary data.</text>
</comment>
<evidence type="ECO:0000313" key="3">
    <source>
        <dbReference type="Proteomes" id="UP001642360"/>
    </source>
</evidence>
<reference evidence="2 3" key="1">
    <citation type="submission" date="2024-02" db="EMBL/GenBank/DDBJ databases">
        <authorList>
            <person name="Vignale AGUSTIN F."/>
            <person name="Sosa J E."/>
            <person name="Modenutti C."/>
        </authorList>
    </citation>
    <scope>NUCLEOTIDE SEQUENCE [LARGE SCALE GENOMIC DNA]</scope>
</reference>
<dbReference type="PANTHER" id="PTHR23272:SF161">
    <property type="entry name" value="ZINC FINGER BED DOMAIN-CONTAINING PROTEIN RICESLEEPER 1-LIKE"/>
    <property type="match status" value="1"/>
</dbReference>
<dbReference type="PANTHER" id="PTHR23272">
    <property type="entry name" value="BED FINGER-RELATED"/>
    <property type="match status" value="1"/>
</dbReference>
<dbReference type="InterPro" id="IPR008906">
    <property type="entry name" value="HATC_C_dom"/>
</dbReference>
<dbReference type="Pfam" id="PF05699">
    <property type="entry name" value="Dimer_Tnp_hAT"/>
    <property type="match status" value="1"/>
</dbReference>
<protein>
    <recommendedName>
        <fullName evidence="1">HAT C-terminal dimerisation domain-containing protein</fullName>
    </recommendedName>
</protein>
<proteinExistence type="predicted"/>
<dbReference type="AlphaFoldDB" id="A0ABC8SBB0"/>
<dbReference type="EMBL" id="CAUOFW020002169">
    <property type="protein sequence ID" value="CAK9151767.1"/>
    <property type="molecule type" value="Genomic_DNA"/>
</dbReference>
<name>A0ABC8SBB0_9AQUA</name>
<dbReference type="Proteomes" id="UP001642360">
    <property type="component" value="Unassembled WGS sequence"/>
</dbReference>
<dbReference type="SUPFAM" id="SSF53098">
    <property type="entry name" value="Ribonuclease H-like"/>
    <property type="match status" value="1"/>
</dbReference>
<evidence type="ECO:0000259" key="1">
    <source>
        <dbReference type="Pfam" id="PF05699"/>
    </source>
</evidence>
<sequence length="111" mass="12677">MLGQVKNVFQRLYDEYALVFGNSSEVQSRNASNPPLCDPSSSSVSVVDISQTFWRIYALFESSSAQLETKSEVDQYLSDDCEAKNPECDILNWWKLNSVNYPSFLMLQKMC</sequence>
<accession>A0ABC8SBB0</accession>
<feature type="domain" description="HAT C-terminal dimerisation" evidence="1">
    <location>
        <begin position="72"/>
        <end position="103"/>
    </location>
</feature>
<evidence type="ECO:0000313" key="2">
    <source>
        <dbReference type="EMBL" id="CAK9151767.1"/>
    </source>
</evidence>
<gene>
    <name evidence="2" type="ORF">ILEXP_LOCUS19933</name>
</gene>
<organism evidence="2 3">
    <name type="scientific">Ilex paraguariensis</name>
    <name type="common">yerba mate</name>
    <dbReference type="NCBI Taxonomy" id="185542"/>
    <lineage>
        <taxon>Eukaryota</taxon>
        <taxon>Viridiplantae</taxon>
        <taxon>Streptophyta</taxon>
        <taxon>Embryophyta</taxon>
        <taxon>Tracheophyta</taxon>
        <taxon>Spermatophyta</taxon>
        <taxon>Magnoliopsida</taxon>
        <taxon>eudicotyledons</taxon>
        <taxon>Gunneridae</taxon>
        <taxon>Pentapetalae</taxon>
        <taxon>asterids</taxon>
        <taxon>campanulids</taxon>
        <taxon>Aquifoliales</taxon>
        <taxon>Aquifoliaceae</taxon>
        <taxon>Ilex</taxon>
    </lineage>
</organism>
<dbReference type="InterPro" id="IPR012337">
    <property type="entry name" value="RNaseH-like_sf"/>
</dbReference>